<dbReference type="InterPro" id="IPR006665">
    <property type="entry name" value="OmpA-like"/>
</dbReference>
<feature type="compositionally biased region" description="Basic and acidic residues" evidence="2">
    <location>
        <begin position="531"/>
        <end position="540"/>
    </location>
</feature>
<dbReference type="InterPro" id="IPR050330">
    <property type="entry name" value="Bact_OuterMem_StrucFunc"/>
</dbReference>
<evidence type="ECO:0000313" key="4">
    <source>
        <dbReference type="EMBL" id="OJX58859.1"/>
    </source>
</evidence>
<dbReference type="SUPFAM" id="SSF103088">
    <property type="entry name" value="OmpA-like"/>
    <property type="match status" value="2"/>
</dbReference>
<name>A0A1M3L227_9BACT</name>
<gene>
    <name evidence="4" type="ORF">BGO89_03605</name>
</gene>
<evidence type="ECO:0000256" key="2">
    <source>
        <dbReference type="SAM" id="MobiDB-lite"/>
    </source>
</evidence>
<dbReference type="Gene3D" id="3.30.1330.60">
    <property type="entry name" value="OmpA-like domain"/>
    <property type="match status" value="2"/>
</dbReference>
<dbReference type="PROSITE" id="PS51123">
    <property type="entry name" value="OMPA_2"/>
    <property type="match status" value="2"/>
</dbReference>
<feature type="domain" description="OmpA-like" evidence="3">
    <location>
        <begin position="364"/>
        <end position="486"/>
    </location>
</feature>
<dbReference type="PANTHER" id="PTHR30329">
    <property type="entry name" value="STATOR ELEMENT OF FLAGELLAR MOTOR COMPLEX"/>
    <property type="match status" value="1"/>
</dbReference>
<evidence type="ECO:0000259" key="3">
    <source>
        <dbReference type="PROSITE" id="PS51123"/>
    </source>
</evidence>
<dbReference type="InterPro" id="IPR036737">
    <property type="entry name" value="OmpA-like_sf"/>
</dbReference>
<organism evidence="4 5">
    <name type="scientific">Candidatus Kapaibacterium thiocyanatum</name>
    <dbReference type="NCBI Taxonomy" id="1895771"/>
    <lineage>
        <taxon>Bacteria</taxon>
        <taxon>Pseudomonadati</taxon>
        <taxon>Candidatus Kapaibacteriota</taxon>
        <taxon>Candidatus Kapaibacteriia</taxon>
        <taxon>Candidatus Kapaibacteriales</taxon>
        <taxon>Candidatus Kapaibacteriaceae</taxon>
        <taxon>Candidatus Kapaibacterium</taxon>
    </lineage>
</organism>
<dbReference type="PANTHER" id="PTHR30329:SF21">
    <property type="entry name" value="LIPOPROTEIN YIAD-RELATED"/>
    <property type="match status" value="1"/>
</dbReference>
<comment type="caution">
    <text evidence="4">The sequence shown here is derived from an EMBL/GenBank/DDBJ whole genome shotgun (WGS) entry which is preliminary data.</text>
</comment>
<dbReference type="Pfam" id="PF00691">
    <property type="entry name" value="OmpA"/>
    <property type="match status" value="2"/>
</dbReference>
<feature type="region of interest" description="Disordered" evidence="2">
    <location>
        <begin position="531"/>
        <end position="572"/>
    </location>
</feature>
<proteinExistence type="predicted"/>
<feature type="domain" description="OmpA-like" evidence="3">
    <location>
        <begin position="595"/>
        <end position="707"/>
    </location>
</feature>
<evidence type="ECO:0000313" key="5">
    <source>
        <dbReference type="Proteomes" id="UP000184233"/>
    </source>
</evidence>
<dbReference type="STRING" id="1895771.BGO89_03605"/>
<dbReference type="Proteomes" id="UP000184233">
    <property type="component" value="Unassembled WGS sequence"/>
</dbReference>
<accession>A0A1M3L227</accession>
<sequence length="708" mass="79113">MVAGNAPAQLTRLNAETGQKEELQYYIGGYGALNINFHTTDFGTLPGIPSCCNEYNNNSKLGPAFGALVEIPLTRLLRLQFRAGYSTLSGTLLANETIGNEPVLDDGPVPTERRRDIRVEHSLDASIPLIVAEPALSFQVFDLLWFTAGMRGAFAMKKTFEQKETLVSPDGYVFLNGTAVRNQYAGDIPDAKTFHVHGMFGLGYEIATKTNLRIVPEVRYYLPLHKVASVDWAVQSFQIGVALKYGIYAPVDPTIKNDTIYRRDTVVVERPGIREDRVVLTDRTSSEERNRQGDVEYRVATVKETYTREVPKAYSPDIQLSAFTTDKDGVAVPVRSIRVQELDVIESYPLLPQVFFPEGSADLSQASASRLTADETRDFRPNELSRDQLDVYRNLLNVVGSRMRSNPKLNITVTGCTSNQGVEQNNRQLAKERADAVKQYLVDVWGVDQGRIGTASRLLPANPANPQSADGRQENQRVEIAANDLSALEPVEFRDRDLTITPKEVRLRPTVSNGEDIASWNFDLKQKDRSLLASEDKGQPREVTWTPSATDRNLKDDGPVKASLSVNNGLGQSKTASTELPVDYVSLQTIKSSSVEGKRIERYSLIVFDYNSAQLNPSNQRLMQRVKERIQLDSKVRITGFADRQGEATYNRELARRRCVEAQRVLGIPDSQVTIDPQGSDRLLYDNDRPEGRSYSRTVQIEIETPTR</sequence>
<keyword evidence="1" id="KW-0472">Membrane</keyword>
<protein>
    <recommendedName>
        <fullName evidence="3">OmpA-like domain-containing protein</fullName>
    </recommendedName>
</protein>
<reference evidence="4 5" key="1">
    <citation type="submission" date="2016-09" db="EMBL/GenBank/DDBJ databases">
        <title>Genome-resolved meta-omics ties microbial dynamics to process performance in biotechnology for thiocyanate degradation.</title>
        <authorList>
            <person name="Kantor R.S."/>
            <person name="Huddy R.J."/>
            <person name="Iyer R."/>
            <person name="Thomas B.C."/>
            <person name="Brown C.T."/>
            <person name="Anantharaman K."/>
            <person name="Tringe S."/>
            <person name="Hettich R.L."/>
            <person name="Harrison S.T."/>
            <person name="Banfield J.F."/>
        </authorList>
    </citation>
    <scope>NUCLEOTIDE SEQUENCE [LARGE SCALE GENOMIC DNA]</scope>
    <source>
        <strain evidence="4">59-99</strain>
    </source>
</reference>
<dbReference type="CDD" id="cd07185">
    <property type="entry name" value="OmpA_C-like"/>
    <property type="match status" value="2"/>
</dbReference>
<dbReference type="AlphaFoldDB" id="A0A1M3L227"/>
<evidence type="ECO:0000256" key="1">
    <source>
        <dbReference type="PROSITE-ProRule" id="PRU00473"/>
    </source>
</evidence>
<dbReference type="EMBL" id="MKVH01000014">
    <property type="protein sequence ID" value="OJX58859.1"/>
    <property type="molecule type" value="Genomic_DNA"/>
</dbReference>
<dbReference type="GO" id="GO:0016020">
    <property type="term" value="C:membrane"/>
    <property type="evidence" value="ECO:0007669"/>
    <property type="project" value="UniProtKB-UniRule"/>
</dbReference>